<dbReference type="InterPro" id="IPR008906">
    <property type="entry name" value="HATC_C_dom"/>
</dbReference>
<dbReference type="GO" id="GO:0046983">
    <property type="term" value="F:protein dimerization activity"/>
    <property type="evidence" value="ECO:0007669"/>
    <property type="project" value="InterPro"/>
</dbReference>
<reference evidence="3" key="3">
    <citation type="submission" date="2018-07" db="EMBL/GenBank/DDBJ databases">
        <title>WGS assembly of Glycine max.</title>
        <authorList>
            <person name="Schmutz J."/>
            <person name="Cannon S."/>
            <person name="Schlueter J."/>
            <person name="Ma J."/>
            <person name="Mitros T."/>
            <person name="Nelson W."/>
            <person name="Hyten D."/>
            <person name="Song Q."/>
            <person name="Thelen J."/>
            <person name="Cheng J."/>
            <person name="Xu D."/>
            <person name="Hellsten U."/>
            <person name="May G."/>
            <person name="Yu Y."/>
            <person name="Sakurai T."/>
            <person name="Umezawa T."/>
            <person name="Bhattacharyya M."/>
            <person name="Sandhu D."/>
            <person name="Valliyodan B."/>
            <person name="Lindquist E."/>
            <person name="Peto M."/>
            <person name="Grant D."/>
            <person name="Shu S."/>
            <person name="Goodstein D."/>
            <person name="Barry K."/>
            <person name="Futrell-Griggs M."/>
            <person name="Abernathy B."/>
            <person name="Du J."/>
            <person name="Tian Z."/>
            <person name="Zhu L."/>
            <person name="Gill N."/>
            <person name="Joshi T."/>
            <person name="Libault M."/>
            <person name="Sethuraman A."/>
            <person name="Zhang X."/>
            <person name="Shinozaki K."/>
            <person name="Nguyen H."/>
            <person name="Wing R."/>
            <person name="Cregan P."/>
            <person name="Specht J."/>
            <person name="Grimwood J."/>
            <person name="Rokhsar D."/>
            <person name="Stacey G."/>
            <person name="Shoemaker R."/>
            <person name="Jackson S."/>
        </authorList>
    </citation>
    <scope>NUCLEOTIDE SEQUENCE</scope>
    <source>
        <tissue evidence="3">Callus</tissue>
    </source>
</reference>
<feature type="region of interest" description="Disordered" evidence="1">
    <location>
        <begin position="446"/>
        <end position="472"/>
    </location>
</feature>
<feature type="domain" description="HAT C-terminal dimerisation" evidence="2">
    <location>
        <begin position="329"/>
        <end position="388"/>
    </location>
</feature>
<evidence type="ECO:0000313" key="4">
    <source>
        <dbReference type="EnsemblPlants" id="KRG90263"/>
    </source>
</evidence>
<dbReference type="PANTHER" id="PTHR32166">
    <property type="entry name" value="OSJNBA0013A04.12 PROTEIN"/>
    <property type="match status" value="1"/>
</dbReference>
<keyword evidence="5" id="KW-1185">Reference proteome</keyword>
<accession>A0A0R0EIB7</accession>
<evidence type="ECO:0000313" key="3">
    <source>
        <dbReference type="EMBL" id="KRG90263.1"/>
    </source>
</evidence>
<protein>
    <recommendedName>
        <fullName evidence="2">HAT C-terminal dimerisation domain-containing protein</fullName>
    </recommendedName>
</protein>
<dbReference type="PANTHER" id="PTHR32166:SF74">
    <property type="entry name" value="OS05G0256350 PROTEIN"/>
    <property type="match status" value="1"/>
</dbReference>
<dbReference type="EMBL" id="CM000853">
    <property type="protein sequence ID" value="KRG90263.1"/>
    <property type="molecule type" value="Genomic_DNA"/>
</dbReference>
<reference evidence="3 4" key="1">
    <citation type="journal article" date="2010" name="Nature">
        <title>Genome sequence of the palaeopolyploid soybean.</title>
        <authorList>
            <person name="Schmutz J."/>
            <person name="Cannon S.B."/>
            <person name="Schlueter J."/>
            <person name="Ma J."/>
            <person name="Mitros T."/>
            <person name="Nelson W."/>
            <person name="Hyten D.L."/>
            <person name="Song Q."/>
            <person name="Thelen J.J."/>
            <person name="Cheng J."/>
            <person name="Xu D."/>
            <person name="Hellsten U."/>
            <person name="May G.D."/>
            <person name="Yu Y."/>
            <person name="Sakurai T."/>
            <person name="Umezawa T."/>
            <person name="Bhattacharyya M.K."/>
            <person name="Sandhu D."/>
            <person name="Valliyodan B."/>
            <person name="Lindquist E."/>
            <person name="Peto M."/>
            <person name="Grant D."/>
            <person name="Shu S."/>
            <person name="Goodstein D."/>
            <person name="Barry K."/>
            <person name="Futrell-Griggs M."/>
            <person name="Abernathy B."/>
            <person name="Du J."/>
            <person name="Tian Z."/>
            <person name="Zhu L."/>
            <person name="Gill N."/>
            <person name="Joshi T."/>
            <person name="Libault M."/>
            <person name="Sethuraman A."/>
            <person name="Zhang X.-C."/>
            <person name="Shinozaki K."/>
            <person name="Nguyen H.T."/>
            <person name="Wing R.A."/>
            <person name="Cregan P."/>
            <person name="Specht J."/>
            <person name="Grimwood J."/>
            <person name="Rokhsar D."/>
            <person name="Stacey G."/>
            <person name="Shoemaker R.C."/>
            <person name="Jackson S.A."/>
        </authorList>
    </citation>
    <scope>NUCLEOTIDE SEQUENCE</scope>
    <source>
        <strain evidence="4">cv. Williams 82</strain>
        <tissue evidence="3">Callus</tissue>
    </source>
</reference>
<organism evidence="3">
    <name type="scientific">Glycine max</name>
    <name type="common">Soybean</name>
    <name type="synonym">Glycine hispida</name>
    <dbReference type="NCBI Taxonomy" id="3847"/>
    <lineage>
        <taxon>Eukaryota</taxon>
        <taxon>Viridiplantae</taxon>
        <taxon>Streptophyta</taxon>
        <taxon>Embryophyta</taxon>
        <taxon>Tracheophyta</taxon>
        <taxon>Spermatophyta</taxon>
        <taxon>Magnoliopsida</taxon>
        <taxon>eudicotyledons</taxon>
        <taxon>Gunneridae</taxon>
        <taxon>Pentapetalae</taxon>
        <taxon>rosids</taxon>
        <taxon>fabids</taxon>
        <taxon>Fabales</taxon>
        <taxon>Fabaceae</taxon>
        <taxon>Papilionoideae</taxon>
        <taxon>50 kb inversion clade</taxon>
        <taxon>NPAAA clade</taxon>
        <taxon>indigoferoid/millettioid clade</taxon>
        <taxon>Phaseoleae</taxon>
        <taxon>Glycine</taxon>
        <taxon>Glycine subgen. Soja</taxon>
    </lineage>
</organism>
<reference evidence="4" key="2">
    <citation type="submission" date="2018-02" db="UniProtKB">
        <authorList>
            <consortium name="EnsemblPlants"/>
        </authorList>
    </citation>
    <scope>IDENTIFICATION</scope>
    <source>
        <strain evidence="4">Williams 82</strain>
    </source>
</reference>
<dbReference type="InParanoid" id="A0A0R0EIB7"/>
<sequence length="472" mass="54712">MKGLQIEIEKKENLRQESIRQSCDKEATARVHQYIARFWFQAGLSFNLVKLQSFHKMLTSMGAFGPNLRPLSYHQIRVPLLANELQHTIFFLKDLREKWRRFGCSIIPLHRFDKTIQRAISLVGFICSHSSTLSLSRFFTNQRELVRHAITRIATSFLTLERLHNEKGNPRKMFVSYEWTNNKLSKEKAKGKEATKTILMPALWNNVLYILKVMAPFVKVLRLVDSEKKPAMGYIYEAKEKTKEAIIKSFEYNERSIRKSLKLLTMGGLANFITPCMQLVVNGLCVCIKKFVLDEEVRQKILTKLQAHKMGGGMFGAKFHKISLDFTFVAQWWRSYGLSTPNLQQLAIKIFRLTCSALGCECNWSVFEQKRNSLEHKRLHKLVYAKYNQALVKKYNYRDEIDPISLNDIDECNEWLVGQMDGDDENDDGLPWDVVLEASGIGQPMTYTRQRTKKRNEPLGVEDAAPKTKEVK</sequence>
<dbReference type="OMA" id="ELQHTIF"/>
<proteinExistence type="predicted"/>
<dbReference type="EnsemblPlants" id="KRG90263">
    <property type="protein sequence ID" value="KRG90263"/>
    <property type="gene ID" value="GLYMA_20G078500"/>
</dbReference>
<dbReference type="InterPro" id="IPR012337">
    <property type="entry name" value="RNaseH-like_sf"/>
</dbReference>
<gene>
    <name evidence="3" type="ORF">GLYMA_20G078500</name>
</gene>
<dbReference type="SUPFAM" id="SSF53098">
    <property type="entry name" value="Ribonuclease H-like"/>
    <property type="match status" value="2"/>
</dbReference>
<evidence type="ECO:0000259" key="2">
    <source>
        <dbReference type="Pfam" id="PF05699"/>
    </source>
</evidence>
<dbReference type="Proteomes" id="UP000008827">
    <property type="component" value="Chromosome 20"/>
</dbReference>
<dbReference type="Pfam" id="PF05699">
    <property type="entry name" value="Dimer_Tnp_hAT"/>
    <property type="match status" value="1"/>
</dbReference>
<evidence type="ECO:0000313" key="5">
    <source>
        <dbReference type="Proteomes" id="UP000008827"/>
    </source>
</evidence>
<dbReference type="AlphaFoldDB" id="A0A0R0EIB7"/>
<dbReference type="Gramene" id="KRG90263">
    <property type="protein sequence ID" value="KRG90263"/>
    <property type="gene ID" value="GLYMA_20G078500"/>
</dbReference>
<name>A0A0R0EIB7_SOYBN</name>
<evidence type="ECO:0000256" key="1">
    <source>
        <dbReference type="SAM" id="MobiDB-lite"/>
    </source>
</evidence>